<dbReference type="SUPFAM" id="SSF56300">
    <property type="entry name" value="Metallo-dependent phosphatases"/>
    <property type="match status" value="1"/>
</dbReference>
<dbReference type="PANTHER" id="PTHR43165:SF1">
    <property type="entry name" value="PHOSPHODIESTERASE MJ0936"/>
    <property type="match status" value="1"/>
</dbReference>
<feature type="domain" description="Calcineurin-like phosphoesterase" evidence="3">
    <location>
        <begin position="8"/>
        <end position="158"/>
    </location>
</feature>
<comment type="similarity">
    <text evidence="1 2">Belongs to the metallophosphoesterase superfamily. YfcE family.</text>
</comment>
<keyword evidence="5" id="KW-1185">Reference proteome</keyword>
<evidence type="ECO:0000256" key="1">
    <source>
        <dbReference type="ARBA" id="ARBA00008950"/>
    </source>
</evidence>
<dbReference type="InterPro" id="IPR024654">
    <property type="entry name" value="Calcineurin-like_PHP_lpxH"/>
</dbReference>
<gene>
    <name evidence="4" type="ORF">H8700_11870</name>
</gene>
<name>A0ABR7MX54_9FIRM</name>
<accession>A0ABR7MX54</accession>
<evidence type="ECO:0000313" key="4">
    <source>
        <dbReference type="EMBL" id="MBC8558393.1"/>
    </source>
</evidence>
<dbReference type="EMBL" id="JACRSW010000040">
    <property type="protein sequence ID" value="MBC8558393.1"/>
    <property type="molecule type" value="Genomic_DNA"/>
</dbReference>
<organism evidence="4 5">
    <name type="scientific">Jutongia hominis</name>
    <dbReference type="NCBI Taxonomy" id="2763664"/>
    <lineage>
        <taxon>Bacteria</taxon>
        <taxon>Bacillati</taxon>
        <taxon>Bacillota</taxon>
        <taxon>Clostridia</taxon>
        <taxon>Lachnospirales</taxon>
        <taxon>Lachnospiraceae</taxon>
        <taxon>Jutongia</taxon>
    </lineage>
</organism>
<comment type="caution">
    <text evidence="4">The sequence shown here is derived from an EMBL/GenBank/DDBJ whole genome shotgun (WGS) entry which is preliminary data.</text>
</comment>
<comment type="cofactor">
    <cofactor evidence="2">
        <name>a divalent metal cation</name>
        <dbReference type="ChEBI" id="CHEBI:60240"/>
    </cofactor>
</comment>
<proteinExistence type="inferred from homology"/>
<protein>
    <recommendedName>
        <fullName evidence="2">Phosphoesterase</fullName>
        <ecNumber evidence="2">3.1.4.-</ecNumber>
    </recommendedName>
</protein>
<dbReference type="NCBIfam" id="TIGR00040">
    <property type="entry name" value="yfcE"/>
    <property type="match status" value="1"/>
</dbReference>
<dbReference type="PANTHER" id="PTHR43165">
    <property type="entry name" value="METALLOPHOSPHOESTERASE"/>
    <property type="match status" value="1"/>
</dbReference>
<dbReference type="Proteomes" id="UP000637513">
    <property type="component" value="Unassembled WGS sequence"/>
</dbReference>
<evidence type="ECO:0000259" key="3">
    <source>
        <dbReference type="Pfam" id="PF12850"/>
    </source>
</evidence>
<dbReference type="InterPro" id="IPR029052">
    <property type="entry name" value="Metallo-depent_PP-like"/>
</dbReference>
<dbReference type="InterPro" id="IPR053193">
    <property type="entry name" value="MetalloPDE_YfcE-like"/>
</dbReference>
<sequence>MAYKMGRKILVVSDSHGRMDYLRKAIEAFGPRGRDLEMMIHLGDIQCPVEQITGMVDCPVEIVRGNNDFNPELPGTKLVEIGDEVAMITHGHRYGCYHGTEEMKELAAANGAGMVLFGHTHKPLLELDGEVKAMNPGSISLPRQEGYCPTYLVITIEEDGRMNFSIVEM</sequence>
<evidence type="ECO:0000256" key="2">
    <source>
        <dbReference type="RuleBase" id="RU362039"/>
    </source>
</evidence>
<evidence type="ECO:0000313" key="5">
    <source>
        <dbReference type="Proteomes" id="UP000637513"/>
    </source>
</evidence>
<dbReference type="RefSeq" id="WP_022140561.1">
    <property type="nucleotide sequence ID" value="NZ_JACRSW010000040.1"/>
</dbReference>
<dbReference type="Pfam" id="PF12850">
    <property type="entry name" value="Metallophos_2"/>
    <property type="match status" value="1"/>
</dbReference>
<dbReference type="Gene3D" id="3.60.21.10">
    <property type="match status" value="1"/>
</dbReference>
<dbReference type="EC" id="3.1.4.-" evidence="2"/>
<dbReference type="InterPro" id="IPR000979">
    <property type="entry name" value="Phosphodiesterase_MJ0936/Vps29"/>
</dbReference>
<keyword evidence="2" id="KW-0479">Metal-binding</keyword>
<reference evidence="4 5" key="1">
    <citation type="submission" date="2020-08" db="EMBL/GenBank/DDBJ databases">
        <title>Genome public.</title>
        <authorList>
            <person name="Liu C."/>
            <person name="Sun Q."/>
        </authorList>
    </citation>
    <scope>NUCLEOTIDE SEQUENCE [LARGE SCALE GENOMIC DNA]</scope>
    <source>
        <strain evidence="4 5">BX3</strain>
    </source>
</reference>